<evidence type="ECO:0000313" key="2">
    <source>
        <dbReference type="EMBL" id="PIR89505.1"/>
    </source>
</evidence>
<sequence>MNSFLVYFVLGLGVIFAAFWIFNFSPLQVTPTPSATQSPAPSSLSCPPEFRKSPSTETFSGVPVEVDFSSKPDAELFRTVIREGASHGPNFAGAYTVVTWGCGTSCQSSAIVSAKTGDILAYNVPSSFGLSYEIGSRLLVVNPEENFSISNKPSYSLDIKTQYYLFNDGKLEQICLPTTSPLVSASPSASFFSNAVMRARAMLAGDLSVRVEDIEVVSVSERTWPDGCLGLPEEGEMCTAVLTPGYAVAFSYAGRTYLYRTDVDGNIIRKVS</sequence>
<reference evidence="3" key="1">
    <citation type="submission" date="2017-09" db="EMBL/GenBank/DDBJ databases">
        <title>Depth-based differentiation of microbial function through sediment-hosted aquifers and enrichment of novel symbionts in the deep terrestrial subsurface.</title>
        <authorList>
            <person name="Probst A.J."/>
            <person name="Ladd B."/>
            <person name="Jarett J.K."/>
            <person name="Geller-Mcgrath D.E."/>
            <person name="Sieber C.M.K."/>
            <person name="Emerson J.B."/>
            <person name="Anantharaman K."/>
            <person name="Thomas B.C."/>
            <person name="Malmstrom R."/>
            <person name="Stieglmeier M."/>
            <person name="Klingl A."/>
            <person name="Woyke T."/>
            <person name="Ryan C.M."/>
            <person name="Banfield J.F."/>
        </authorList>
    </citation>
    <scope>NUCLEOTIDE SEQUENCE [LARGE SCALE GENOMIC DNA]</scope>
</reference>
<dbReference type="AlphaFoldDB" id="A0A2H0UUR8"/>
<name>A0A2H0UUR8_9BACT</name>
<dbReference type="EMBL" id="PFAZ01000001">
    <property type="protein sequence ID" value="PIR89505.1"/>
    <property type="molecule type" value="Genomic_DNA"/>
</dbReference>
<comment type="caution">
    <text evidence="2">The sequence shown here is derived from an EMBL/GenBank/DDBJ whole genome shotgun (WGS) entry which is preliminary data.</text>
</comment>
<feature type="region of interest" description="Disordered" evidence="1">
    <location>
        <begin position="36"/>
        <end position="56"/>
    </location>
</feature>
<organism evidence="2 3">
    <name type="scientific">Candidatus Harrisonbacteria bacterium CG10_big_fil_rev_8_21_14_0_10_40_38</name>
    <dbReference type="NCBI Taxonomy" id="1974583"/>
    <lineage>
        <taxon>Bacteria</taxon>
        <taxon>Candidatus Harrisoniibacteriota</taxon>
    </lineage>
</organism>
<proteinExistence type="predicted"/>
<accession>A0A2H0UUR8</accession>
<evidence type="ECO:0000313" key="3">
    <source>
        <dbReference type="Proteomes" id="UP000231157"/>
    </source>
</evidence>
<protein>
    <submittedName>
        <fullName evidence="2">Uncharacterized protein</fullName>
    </submittedName>
</protein>
<dbReference type="Proteomes" id="UP000231157">
    <property type="component" value="Unassembled WGS sequence"/>
</dbReference>
<gene>
    <name evidence="2" type="ORF">COU07_01225</name>
</gene>
<evidence type="ECO:0000256" key="1">
    <source>
        <dbReference type="SAM" id="MobiDB-lite"/>
    </source>
</evidence>